<protein>
    <submittedName>
        <fullName evidence="2">DUF5641 domain-containing protein</fullName>
    </submittedName>
</protein>
<sequence length="213" mass="24715">MLNPQNLESFRLCWHGPNFLHQDFNYWPLEDPASERVPEELLEQRSDPIFSNTHHSKPVKQLMGDLPKTRVEISQAFTNCSCDFTGSIEVKLAKGRGQKSTKAYVVLFVCLATKALHLELEADLTSLIVDYYGDPWPHEPANDELSHRTRWQLVQSILKGFWKRWHNEYLHSLQQRTKWRKSEENLQVGVIIKESNLPTSHLDIRPNLGGTSR</sequence>
<accession>A0AAV4SG48</accession>
<dbReference type="AlphaFoldDB" id="A0AAV4SG48"/>
<dbReference type="InterPro" id="IPR040676">
    <property type="entry name" value="DUF5641"/>
</dbReference>
<evidence type="ECO:0000259" key="1">
    <source>
        <dbReference type="Pfam" id="PF18701"/>
    </source>
</evidence>
<dbReference type="Pfam" id="PF18701">
    <property type="entry name" value="DUF5641"/>
    <property type="match status" value="1"/>
</dbReference>
<organism evidence="2 3">
    <name type="scientific">Caerostris extrusa</name>
    <name type="common">Bark spider</name>
    <name type="synonym">Caerostris bankana</name>
    <dbReference type="NCBI Taxonomy" id="172846"/>
    <lineage>
        <taxon>Eukaryota</taxon>
        <taxon>Metazoa</taxon>
        <taxon>Ecdysozoa</taxon>
        <taxon>Arthropoda</taxon>
        <taxon>Chelicerata</taxon>
        <taxon>Arachnida</taxon>
        <taxon>Araneae</taxon>
        <taxon>Araneomorphae</taxon>
        <taxon>Entelegynae</taxon>
        <taxon>Araneoidea</taxon>
        <taxon>Araneidae</taxon>
        <taxon>Caerostris</taxon>
    </lineage>
</organism>
<name>A0AAV4SG48_CAEEX</name>
<gene>
    <name evidence="2" type="primary">EVAR_67866_1</name>
    <name evidence="2" type="ORF">CEXT_718171</name>
</gene>
<evidence type="ECO:0000313" key="2">
    <source>
        <dbReference type="EMBL" id="GIY33383.1"/>
    </source>
</evidence>
<keyword evidence="3" id="KW-1185">Reference proteome</keyword>
<evidence type="ECO:0000313" key="3">
    <source>
        <dbReference type="Proteomes" id="UP001054945"/>
    </source>
</evidence>
<comment type="caution">
    <text evidence="2">The sequence shown here is derived from an EMBL/GenBank/DDBJ whole genome shotgun (WGS) entry which is preliminary data.</text>
</comment>
<dbReference type="EMBL" id="BPLR01009632">
    <property type="protein sequence ID" value="GIY33383.1"/>
    <property type="molecule type" value="Genomic_DNA"/>
</dbReference>
<dbReference type="Proteomes" id="UP001054945">
    <property type="component" value="Unassembled WGS sequence"/>
</dbReference>
<reference evidence="2 3" key="1">
    <citation type="submission" date="2021-06" db="EMBL/GenBank/DDBJ databases">
        <title>Caerostris extrusa draft genome.</title>
        <authorList>
            <person name="Kono N."/>
            <person name="Arakawa K."/>
        </authorList>
    </citation>
    <scope>NUCLEOTIDE SEQUENCE [LARGE SCALE GENOMIC DNA]</scope>
</reference>
<dbReference type="PANTHER" id="PTHR47331:SF5">
    <property type="entry name" value="RIBONUCLEASE H"/>
    <property type="match status" value="1"/>
</dbReference>
<feature type="domain" description="DUF5641" evidence="1">
    <location>
        <begin position="149"/>
        <end position="200"/>
    </location>
</feature>
<dbReference type="PANTHER" id="PTHR47331">
    <property type="entry name" value="PHD-TYPE DOMAIN-CONTAINING PROTEIN"/>
    <property type="match status" value="1"/>
</dbReference>
<proteinExistence type="predicted"/>